<dbReference type="Proteomes" id="UP000176498">
    <property type="component" value="Unassembled WGS sequence"/>
</dbReference>
<organism evidence="1 2">
    <name type="scientific">Candidatus Buchananbacteria bacterium RBG_13_36_9</name>
    <dbReference type="NCBI Taxonomy" id="1797530"/>
    <lineage>
        <taxon>Bacteria</taxon>
        <taxon>Candidatus Buchananiibacteriota</taxon>
    </lineage>
</organism>
<evidence type="ECO:0000313" key="2">
    <source>
        <dbReference type="Proteomes" id="UP000176498"/>
    </source>
</evidence>
<reference evidence="1 2" key="1">
    <citation type="journal article" date="2016" name="Nat. Commun.">
        <title>Thousands of microbial genomes shed light on interconnected biogeochemical processes in an aquifer system.</title>
        <authorList>
            <person name="Anantharaman K."/>
            <person name="Brown C.T."/>
            <person name="Hug L.A."/>
            <person name="Sharon I."/>
            <person name="Castelle C.J."/>
            <person name="Probst A.J."/>
            <person name="Thomas B.C."/>
            <person name="Singh A."/>
            <person name="Wilkins M.J."/>
            <person name="Karaoz U."/>
            <person name="Brodie E.L."/>
            <person name="Williams K.H."/>
            <person name="Hubbard S.S."/>
            <person name="Banfield J.F."/>
        </authorList>
    </citation>
    <scope>NUCLEOTIDE SEQUENCE [LARGE SCALE GENOMIC DNA]</scope>
</reference>
<protein>
    <submittedName>
        <fullName evidence="1">Uncharacterized protein</fullName>
    </submittedName>
</protein>
<proteinExistence type="predicted"/>
<name>A0A1G1XLD1_9BACT</name>
<dbReference type="EMBL" id="MHHZ01000023">
    <property type="protein sequence ID" value="OGY40945.1"/>
    <property type="molecule type" value="Genomic_DNA"/>
</dbReference>
<evidence type="ECO:0000313" key="1">
    <source>
        <dbReference type="EMBL" id="OGY40945.1"/>
    </source>
</evidence>
<accession>A0A1G1XLD1</accession>
<dbReference type="AlphaFoldDB" id="A0A1G1XLD1"/>
<sequence length="135" mass="15963">MIFHILYTDEFHKSDWHLIVDAQNENKAQEKVRYYLRSKHAQQTTIRFLRQGKFSKEYASSSFFKIFFQNGTGEKHCQILAKNQEDAKTILEDRIPFRDIIRIEQKKITIGTVEKKEHHELKFQGIIARPLAAVA</sequence>
<gene>
    <name evidence="1" type="ORF">A2Y82_03740</name>
</gene>
<comment type="caution">
    <text evidence="1">The sequence shown here is derived from an EMBL/GenBank/DDBJ whole genome shotgun (WGS) entry which is preliminary data.</text>
</comment>